<sequence length="56" mass="6600">MRKHTAISKHDLKVYEDYKSGEVTTYFLSPEELGKYKNLNAPERAKISFHIFPNKK</sequence>
<dbReference type="Proteomes" id="UP001527882">
    <property type="component" value="Unassembled WGS sequence"/>
</dbReference>
<comment type="caution">
    <text evidence="1">The sequence shown here is derived from an EMBL/GenBank/DDBJ whole genome shotgun (WGS) entry which is preliminary data.</text>
</comment>
<evidence type="ECO:0000313" key="1">
    <source>
        <dbReference type="EMBL" id="MCZ8512650.1"/>
    </source>
</evidence>
<protein>
    <recommendedName>
        <fullName evidence="3">KTSC domain-containing protein</fullName>
    </recommendedName>
</protein>
<evidence type="ECO:0000313" key="2">
    <source>
        <dbReference type="Proteomes" id="UP001527882"/>
    </source>
</evidence>
<gene>
    <name evidence="1" type="ORF">O9H85_09530</name>
</gene>
<organism evidence="1 2">
    <name type="scientific">Paenibacillus gyeongsangnamensis</name>
    <dbReference type="NCBI Taxonomy" id="3388067"/>
    <lineage>
        <taxon>Bacteria</taxon>
        <taxon>Bacillati</taxon>
        <taxon>Bacillota</taxon>
        <taxon>Bacilli</taxon>
        <taxon>Bacillales</taxon>
        <taxon>Paenibacillaceae</taxon>
        <taxon>Paenibacillus</taxon>
    </lineage>
</organism>
<reference evidence="1 2" key="1">
    <citation type="submission" date="2022-12" db="EMBL/GenBank/DDBJ databases">
        <title>Draft genome sequence of Paenibacillus sp. dW9.</title>
        <authorList>
            <person name="Choi E.-W."/>
            <person name="Kim D.-U."/>
        </authorList>
    </citation>
    <scope>NUCLEOTIDE SEQUENCE [LARGE SCALE GENOMIC DNA]</scope>
    <source>
        <strain evidence="2">dW9</strain>
    </source>
</reference>
<accession>A0ABT4Q7G2</accession>
<evidence type="ECO:0008006" key="3">
    <source>
        <dbReference type="Google" id="ProtNLM"/>
    </source>
</evidence>
<proteinExistence type="predicted"/>
<dbReference type="RefSeq" id="WP_269881097.1">
    <property type="nucleotide sequence ID" value="NZ_JAQAGZ010000005.1"/>
</dbReference>
<keyword evidence="2" id="KW-1185">Reference proteome</keyword>
<dbReference type="EMBL" id="JAQAGZ010000005">
    <property type="protein sequence ID" value="MCZ8512650.1"/>
    <property type="molecule type" value="Genomic_DNA"/>
</dbReference>
<name>A0ABT4Q7G2_9BACL</name>